<evidence type="ECO:0000256" key="1">
    <source>
        <dbReference type="SAM" id="MobiDB-lite"/>
    </source>
</evidence>
<evidence type="ECO:0000313" key="4">
    <source>
        <dbReference type="EMBL" id="QJW35279.1"/>
    </source>
</evidence>
<name>A0A6M5UF81_9MICO</name>
<evidence type="ECO:0000256" key="3">
    <source>
        <dbReference type="SAM" id="SignalP"/>
    </source>
</evidence>
<reference evidence="5" key="1">
    <citation type="journal article" date="2022" name="Int. J. Syst. Evol. Microbiol.">
        <title>Cellulosimicrobium protaetiae sp. nov., isolated from the gut of the larva of Protaetia brevitarsis seulensis.</title>
        <authorList>
            <person name="Le Han H."/>
            <person name="Nguyen T.T.H."/>
            <person name="Li Z."/>
            <person name="Shin N.R."/>
            <person name="Kim S.G."/>
        </authorList>
    </citation>
    <scope>NUCLEOTIDE SEQUENCE [LARGE SCALE GENOMIC DNA]</scope>
    <source>
        <strain evidence="5">BI34</strain>
    </source>
</reference>
<feature type="signal peptide" evidence="3">
    <location>
        <begin position="1"/>
        <end position="43"/>
    </location>
</feature>
<sequence>MTHRRTRPAAAPRVPRVLGALSAPLLAVALVAAPALPASSVPAAPAAVEEAAGPVVGTGPLPADVAPAPEPEQTVQWGVRPGDTAHGIDRPNFAYSLPPGGSLTDSILVSNHGDAPLTLGVYAADGYLTDDGTLDLLPAGEESTALGSWIALDGAEVEIAPQEQAEVPFTLAVPDDATPGDYAAGVVSSLVVVADDGVTTDRRLGSRVHLRVQGDLAPALAVDDVHLAYDGTLNPFAPGSATVTFTVTNEGNTRVAPSAAVRVAGPFGLGATAATDVEVPELLPGSSIERTVEIDRVWPLVRETATLTVGGEVVPLPGTVPDPEVVVRGVTASAVAWAVPWVASGLLALVVLLVVWRVRARRRARAAQQRAVDAAVAAALAERAVVPASAEGRASTDLGSPSAPRD</sequence>
<feature type="transmembrane region" description="Helical" evidence="2">
    <location>
        <begin position="334"/>
        <end position="356"/>
    </location>
</feature>
<dbReference type="RefSeq" id="WP_154797461.1">
    <property type="nucleotide sequence ID" value="NZ_CP052757.1"/>
</dbReference>
<feature type="region of interest" description="Disordered" evidence="1">
    <location>
        <begin position="386"/>
        <end position="406"/>
    </location>
</feature>
<keyword evidence="5" id="KW-1185">Reference proteome</keyword>
<dbReference type="OrthoDB" id="4336304at2"/>
<dbReference type="KEGG" id="cprt:FIC82_002750"/>
<accession>A0A6M5UF81</accession>
<feature type="chain" id="PRO_5026791579" evidence="3">
    <location>
        <begin position="44"/>
        <end position="406"/>
    </location>
</feature>
<keyword evidence="3" id="KW-0732">Signal</keyword>
<protein>
    <submittedName>
        <fullName evidence="4">DUF916 domain-containing protein</fullName>
    </submittedName>
</protein>
<keyword evidence="2" id="KW-0472">Membrane</keyword>
<dbReference type="Proteomes" id="UP000451354">
    <property type="component" value="Chromosome"/>
</dbReference>
<dbReference type="EMBL" id="CP052757">
    <property type="protein sequence ID" value="QJW35279.1"/>
    <property type="molecule type" value="Genomic_DNA"/>
</dbReference>
<keyword evidence="2" id="KW-1133">Transmembrane helix</keyword>
<keyword evidence="2" id="KW-0812">Transmembrane</keyword>
<proteinExistence type="predicted"/>
<evidence type="ECO:0000313" key="5">
    <source>
        <dbReference type="Proteomes" id="UP000451354"/>
    </source>
</evidence>
<organism evidence="4 5">
    <name type="scientific">Cellulosimicrobium protaetiae</name>
    <dbReference type="NCBI Taxonomy" id="2587808"/>
    <lineage>
        <taxon>Bacteria</taxon>
        <taxon>Bacillati</taxon>
        <taxon>Actinomycetota</taxon>
        <taxon>Actinomycetes</taxon>
        <taxon>Micrococcales</taxon>
        <taxon>Promicromonosporaceae</taxon>
        <taxon>Cellulosimicrobium</taxon>
    </lineage>
</organism>
<dbReference type="AlphaFoldDB" id="A0A6M5UF81"/>
<evidence type="ECO:0000256" key="2">
    <source>
        <dbReference type="SAM" id="Phobius"/>
    </source>
</evidence>
<gene>
    <name evidence="4" type="ORF">FIC82_002750</name>
</gene>